<accession>A0A9W6KJ08</accession>
<comment type="caution">
    <text evidence="2">The sequence shown here is derived from an EMBL/GenBank/DDBJ whole genome shotgun (WGS) entry which is preliminary data.</text>
</comment>
<feature type="compositionally biased region" description="Basic and acidic residues" evidence="1">
    <location>
        <begin position="65"/>
        <end position="82"/>
    </location>
</feature>
<organism evidence="2 3">
    <name type="scientific">Dactylosporangium matsuzakiense</name>
    <dbReference type="NCBI Taxonomy" id="53360"/>
    <lineage>
        <taxon>Bacteria</taxon>
        <taxon>Bacillati</taxon>
        <taxon>Actinomycetota</taxon>
        <taxon>Actinomycetes</taxon>
        <taxon>Micromonosporales</taxon>
        <taxon>Micromonosporaceae</taxon>
        <taxon>Dactylosporangium</taxon>
    </lineage>
</organism>
<feature type="compositionally biased region" description="Basic and acidic residues" evidence="1">
    <location>
        <begin position="11"/>
        <end position="39"/>
    </location>
</feature>
<dbReference type="Proteomes" id="UP001143480">
    <property type="component" value="Unassembled WGS sequence"/>
</dbReference>
<evidence type="ECO:0000256" key="1">
    <source>
        <dbReference type="SAM" id="MobiDB-lite"/>
    </source>
</evidence>
<dbReference type="AlphaFoldDB" id="A0A9W6KJ08"/>
<sequence>MVGAQSTLDTLIDRQRQEPPDLVGQDERLPVLREGDESHRPHRVPPSHPLQAPSAGAFQSQYDNRSWKDARRADKKLIRDVR</sequence>
<feature type="region of interest" description="Disordered" evidence="1">
    <location>
        <begin position="1"/>
        <end position="82"/>
    </location>
</feature>
<evidence type="ECO:0000313" key="2">
    <source>
        <dbReference type="EMBL" id="GLL01867.1"/>
    </source>
</evidence>
<proteinExistence type="predicted"/>
<evidence type="ECO:0000313" key="3">
    <source>
        <dbReference type="Proteomes" id="UP001143480"/>
    </source>
</evidence>
<name>A0A9W6KJ08_9ACTN</name>
<reference evidence="2" key="2">
    <citation type="submission" date="2023-01" db="EMBL/GenBank/DDBJ databases">
        <authorList>
            <person name="Sun Q."/>
            <person name="Evtushenko L."/>
        </authorList>
    </citation>
    <scope>NUCLEOTIDE SEQUENCE</scope>
    <source>
        <strain evidence="2">VKM Ac-1321</strain>
    </source>
</reference>
<gene>
    <name evidence="2" type="ORF">GCM10017581_036090</name>
</gene>
<dbReference type="EMBL" id="BSFP01000019">
    <property type="protein sequence ID" value="GLL01867.1"/>
    <property type="molecule type" value="Genomic_DNA"/>
</dbReference>
<keyword evidence="3" id="KW-1185">Reference proteome</keyword>
<protein>
    <submittedName>
        <fullName evidence="2">Uncharacterized protein</fullName>
    </submittedName>
</protein>
<reference evidence="2" key="1">
    <citation type="journal article" date="2014" name="Int. J. Syst. Evol. Microbiol.">
        <title>Complete genome sequence of Corynebacterium casei LMG S-19264T (=DSM 44701T), isolated from a smear-ripened cheese.</title>
        <authorList>
            <consortium name="US DOE Joint Genome Institute (JGI-PGF)"/>
            <person name="Walter F."/>
            <person name="Albersmeier A."/>
            <person name="Kalinowski J."/>
            <person name="Ruckert C."/>
        </authorList>
    </citation>
    <scope>NUCLEOTIDE SEQUENCE</scope>
    <source>
        <strain evidence="2">VKM Ac-1321</strain>
    </source>
</reference>